<evidence type="ECO:0000313" key="1">
    <source>
        <dbReference type="EMBL" id="GBP12771.1"/>
    </source>
</evidence>
<keyword evidence="2" id="KW-1185">Reference proteome</keyword>
<evidence type="ECO:0000313" key="2">
    <source>
        <dbReference type="Proteomes" id="UP000299102"/>
    </source>
</evidence>
<comment type="caution">
    <text evidence="1">The sequence shown here is derived from an EMBL/GenBank/DDBJ whole genome shotgun (WGS) entry which is preliminary data.</text>
</comment>
<accession>A0A4C1THL6</accession>
<proteinExistence type="predicted"/>
<organism evidence="1 2">
    <name type="scientific">Eumeta variegata</name>
    <name type="common">Bagworm moth</name>
    <name type="synonym">Eumeta japonica</name>
    <dbReference type="NCBI Taxonomy" id="151549"/>
    <lineage>
        <taxon>Eukaryota</taxon>
        <taxon>Metazoa</taxon>
        <taxon>Ecdysozoa</taxon>
        <taxon>Arthropoda</taxon>
        <taxon>Hexapoda</taxon>
        <taxon>Insecta</taxon>
        <taxon>Pterygota</taxon>
        <taxon>Neoptera</taxon>
        <taxon>Endopterygota</taxon>
        <taxon>Lepidoptera</taxon>
        <taxon>Glossata</taxon>
        <taxon>Ditrysia</taxon>
        <taxon>Tineoidea</taxon>
        <taxon>Psychidae</taxon>
        <taxon>Oiketicinae</taxon>
        <taxon>Eumeta</taxon>
    </lineage>
</organism>
<reference evidence="1 2" key="1">
    <citation type="journal article" date="2019" name="Commun. Biol.">
        <title>The bagworm genome reveals a unique fibroin gene that provides high tensile strength.</title>
        <authorList>
            <person name="Kono N."/>
            <person name="Nakamura H."/>
            <person name="Ohtoshi R."/>
            <person name="Tomita M."/>
            <person name="Numata K."/>
            <person name="Arakawa K."/>
        </authorList>
    </citation>
    <scope>NUCLEOTIDE SEQUENCE [LARGE SCALE GENOMIC DNA]</scope>
</reference>
<gene>
    <name evidence="1" type="ORF">EVAR_6103_1</name>
</gene>
<dbReference type="AlphaFoldDB" id="A0A4C1THL6"/>
<protein>
    <submittedName>
        <fullName evidence="1">Uncharacterized protein</fullName>
    </submittedName>
</protein>
<name>A0A4C1THL6_EUMVA</name>
<sequence length="115" mass="12429">MFSQRWLCNGKEVGIGAGKMWSYKAAVPTALASPPSAPLYLPALRCTWPLQGGHLFVSKACLPESPAAQRSLEPSVLHAGPVLVGNCQGPLSPIHENFQNRQLNDQSSYEWSGLI</sequence>
<dbReference type="EMBL" id="BGZK01000053">
    <property type="protein sequence ID" value="GBP12771.1"/>
    <property type="molecule type" value="Genomic_DNA"/>
</dbReference>
<dbReference type="Proteomes" id="UP000299102">
    <property type="component" value="Unassembled WGS sequence"/>
</dbReference>
<dbReference type="OrthoDB" id="10586441at2759"/>